<dbReference type="RefSeq" id="WP_068437348.1">
    <property type="nucleotide sequence ID" value="NZ_LXEW01000037.1"/>
</dbReference>
<dbReference type="InterPro" id="IPR008962">
    <property type="entry name" value="PapD-like_sf"/>
</dbReference>
<dbReference type="InterPro" id="IPR016147">
    <property type="entry name" value="Pili_assmbl_chaperone_N"/>
</dbReference>
<dbReference type="Pfam" id="PF02753">
    <property type="entry name" value="PapD_C"/>
    <property type="match status" value="1"/>
</dbReference>
<dbReference type="EMBL" id="LXEW01000037">
    <property type="protein sequence ID" value="OAT50389.1"/>
    <property type="molecule type" value="Genomic_DNA"/>
</dbReference>
<name>A0A1B7JR51_9GAMM</name>
<dbReference type="PRINTS" id="PR00969">
    <property type="entry name" value="CHAPERONPILI"/>
</dbReference>
<comment type="caution">
    <text evidence="12">The sequence shown here is derived from an EMBL/GenBank/DDBJ whole genome shotgun (WGS) entry which is preliminary data.</text>
</comment>
<evidence type="ECO:0000313" key="13">
    <source>
        <dbReference type="Proteomes" id="UP000078224"/>
    </source>
</evidence>
<comment type="subcellular location">
    <subcellularLocation>
        <location evidence="1 8">Periplasm</location>
    </subcellularLocation>
</comment>
<dbReference type="PANTHER" id="PTHR30251">
    <property type="entry name" value="PILUS ASSEMBLY CHAPERONE"/>
    <property type="match status" value="1"/>
</dbReference>
<evidence type="ECO:0000259" key="10">
    <source>
        <dbReference type="Pfam" id="PF00345"/>
    </source>
</evidence>
<keyword evidence="7" id="KW-0393">Immunoglobulin domain</keyword>
<gene>
    <name evidence="12" type="ORF">M998_2551</name>
</gene>
<evidence type="ECO:0000256" key="3">
    <source>
        <dbReference type="ARBA" id="ARBA00022558"/>
    </source>
</evidence>
<dbReference type="PATRIC" id="fig|1354272.4.peg.2597"/>
<protein>
    <submittedName>
        <fullName evidence="12">Periplasmic fimbrial chaperone</fullName>
    </submittedName>
</protein>
<dbReference type="Gene3D" id="2.60.40.10">
    <property type="entry name" value="Immunoglobulins"/>
    <property type="match status" value="2"/>
</dbReference>
<evidence type="ECO:0000256" key="2">
    <source>
        <dbReference type="ARBA" id="ARBA00007399"/>
    </source>
</evidence>
<keyword evidence="4 9" id="KW-0732">Signal</keyword>
<dbReference type="InterPro" id="IPR013783">
    <property type="entry name" value="Ig-like_fold"/>
</dbReference>
<evidence type="ECO:0000256" key="6">
    <source>
        <dbReference type="ARBA" id="ARBA00023186"/>
    </source>
</evidence>
<dbReference type="GO" id="GO:0071555">
    <property type="term" value="P:cell wall organization"/>
    <property type="evidence" value="ECO:0007669"/>
    <property type="project" value="InterPro"/>
</dbReference>
<dbReference type="InterPro" id="IPR018046">
    <property type="entry name" value="Pili_assmbl_chaperone_CS"/>
</dbReference>
<dbReference type="OrthoDB" id="9131059at2"/>
<keyword evidence="3" id="KW-1029">Fimbrium biogenesis</keyword>
<evidence type="ECO:0000259" key="11">
    <source>
        <dbReference type="Pfam" id="PF02753"/>
    </source>
</evidence>
<reference evidence="12 13" key="1">
    <citation type="submission" date="2016-04" db="EMBL/GenBank/DDBJ databases">
        <title>ATOL: Assembling a taxonomically balanced genome-scale reconstruction of the evolutionary history of the Enterobacteriaceae.</title>
        <authorList>
            <person name="Plunkett G.III."/>
            <person name="Neeno-Eckwall E.C."/>
            <person name="Glasner J.D."/>
            <person name="Perna N.T."/>
        </authorList>
    </citation>
    <scope>NUCLEOTIDE SEQUENCE [LARGE SCALE GENOMIC DNA]</scope>
    <source>
        <strain evidence="12 13">ATCC 35613</strain>
    </source>
</reference>
<organism evidence="12 13">
    <name type="scientific">Providencia heimbachae ATCC 35613</name>
    <dbReference type="NCBI Taxonomy" id="1354272"/>
    <lineage>
        <taxon>Bacteria</taxon>
        <taxon>Pseudomonadati</taxon>
        <taxon>Pseudomonadota</taxon>
        <taxon>Gammaproteobacteria</taxon>
        <taxon>Enterobacterales</taxon>
        <taxon>Morganellaceae</taxon>
        <taxon>Providencia</taxon>
    </lineage>
</organism>
<feature type="signal peptide" evidence="9">
    <location>
        <begin position="1"/>
        <end position="24"/>
    </location>
</feature>
<keyword evidence="5" id="KW-0574">Periplasm</keyword>
<dbReference type="InterPro" id="IPR050643">
    <property type="entry name" value="Periplasmic_pilus_chap"/>
</dbReference>
<evidence type="ECO:0000256" key="8">
    <source>
        <dbReference type="RuleBase" id="RU003918"/>
    </source>
</evidence>
<feature type="domain" description="Pili assembly chaperone C-terminal" evidence="11">
    <location>
        <begin position="169"/>
        <end position="228"/>
    </location>
</feature>
<evidence type="ECO:0000256" key="9">
    <source>
        <dbReference type="SAM" id="SignalP"/>
    </source>
</evidence>
<keyword evidence="6 8" id="KW-0143">Chaperone</keyword>
<evidence type="ECO:0000256" key="1">
    <source>
        <dbReference type="ARBA" id="ARBA00004418"/>
    </source>
</evidence>
<dbReference type="SUPFAM" id="SSF49354">
    <property type="entry name" value="PapD-like"/>
    <property type="match status" value="1"/>
</dbReference>
<dbReference type="InterPro" id="IPR016148">
    <property type="entry name" value="Pili_assmbl_chaperone_C"/>
</dbReference>
<dbReference type="SUPFAM" id="SSF49584">
    <property type="entry name" value="Periplasmic chaperone C-domain"/>
    <property type="match status" value="1"/>
</dbReference>
<proteinExistence type="inferred from homology"/>
<dbReference type="PROSITE" id="PS00635">
    <property type="entry name" value="PILI_CHAPERONE"/>
    <property type="match status" value="1"/>
</dbReference>
<dbReference type="AlphaFoldDB" id="A0A1B7JR51"/>
<dbReference type="PANTHER" id="PTHR30251:SF2">
    <property type="entry name" value="FIMBRIAL CHAPERONE YADV-RELATED"/>
    <property type="match status" value="1"/>
</dbReference>
<accession>A0A1B7JR51</accession>
<feature type="domain" description="Pili assembly chaperone N-terminal" evidence="10">
    <location>
        <begin position="26"/>
        <end position="142"/>
    </location>
</feature>
<dbReference type="Pfam" id="PF00345">
    <property type="entry name" value="PapD_N"/>
    <property type="match status" value="1"/>
</dbReference>
<dbReference type="Proteomes" id="UP000078224">
    <property type="component" value="Unassembled WGS sequence"/>
</dbReference>
<dbReference type="GO" id="GO:0030288">
    <property type="term" value="C:outer membrane-bounded periplasmic space"/>
    <property type="evidence" value="ECO:0007669"/>
    <property type="project" value="InterPro"/>
</dbReference>
<dbReference type="InterPro" id="IPR036316">
    <property type="entry name" value="Pili_assmbl_chap_C_dom_sf"/>
</dbReference>
<dbReference type="FunFam" id="2.60.40.10:FF:000458">
    <property type="entry name" value="Molecular chaperone FimC"/>
    <property type="match status" value="1"/>
</dbReference>
<feature type="chain" id="PRO_5008595452" evidence="9">
    <location>
        <begin position="25"/>
        <end position="245"/>
    </location>
</feature>
<evidence type="ECO:0000256" key="5">
    <source>
        <dbReference type="ARBA" id="ARBA00022764"/>
    </source>
</evidence>
<comment type="similarity">
    <text evidence="2 8">Belongs to the periplasmic pilus chaperone family.</text>
</comment>
<dbReference type="InterPro" id="IPR001829">
    <property type="entry name" value="Pili_assmbl_chaperone_bac"/>
</dbReference>
<evidence type="ECO:0000256" key="4">
    <source>
        <dbReference type="ARBA" id="ARBA00022729"/>
    </source>
</evidence>
<sequence>MKFINTVKIVTAISVSLLAQSAYSAIALDRTRVIYNEKDKSVSMGLTNEHLESPYLAQAWIENDKDEKVNSPFIVTPPVHRIEANSKSQIKIQAIPAVAQLPKDRESVYYLNVREIPPRSEKANVLQIALQTKIKLFYRPTVISVKDRMEIIPQENDVKIIKQGANYMVKNPSPFYLSITKLKKGNTEVANFEPVMIAPFSTSGLGKVSGDLGSSPTLVYLNDFGGTVDLKFNCNAAECSVTPRK</sequence>
<keyword evidence="13" id="KW-1185">Reference proteome</keyword>
<evidence type="ECO:0000313" key="12">
    <source>
        <dbReference type="EMBL" id="OAT50389.1"/>
    </source>
</evidence>
<evidence type="ECO:0000256" key="7">
    <source>
        <dbReference type="ARBA" id="ARBA00023319"/>
    </source>
</evidence>